<dbReference type="EMBL" id="CP157675">
    <property type="protein sequence ID" value="XBP70130.1"/>
    <property type="molecule type" value="Genomic_DNA"/>
</dbReference>
<evidence type="ECO:0000256" key="1">
    <source>
        <dbReference type="ARBA" id="ARBA00004994"/>
    </source>
</evidence>
<reference evidence="13" key="1">
    <citation type="submission" date="2024-05" db="EMBL/GenBank/DDBJ databases">
        <authorList>
            <person name="Bunk B."/>
            <person name="Swiderski J."/>
            <person name="Sproer C."/>
            <person name="Thiel V."/>
        </authorList>
    </citation>
    <scope>NUCLEOTIDE SEQUENCE</scope>
    <source>
        <strain evidence="13">DSM 17735</strain>
    </source>
</reference>
<accession>A0AAU7LRD3</accession>
<feature type="domain" description="Ketopantoate reductase C-terminal" evidence="12">
    <location>
        <begin position="190"/>
        <end position="313"/>
    </location>
</feature>
<evidence type="ECO:0000256" key="10">
    <source>
        <dbReference type="RuleBase" id="RU362068"/>
    </source>
</evidence>
<dbReference type="PANTHER" id="PTHR43765:SF2">
    <property type="entry name" value="2-DEHYDROPANTOATE 2-REDUCTASE"/>
    <property type="match status" value="1"/>
</dbReference>
<dbReference type="GO" id="GO:0050661">
    <property type="term" value="F:NADP binding"/>
    <property type="evidence" value="ECO:0007669"/>
    <property type="project" value="TreeGrafter"/>
</dbReference>
<dbReference type="Gene3D" id="1.10.1040.10">
    <property type="entry name" value="N-(1-d-carboxylethyl)-l-norvaline Dehydrogenase, domain 2"/>
    <property type="match status" value="1"/>
</dbReference>
<dbReference type="AlphaFoldDB" id="A0AAU7LRD3"/>
<dbReference type="FunFam" id="1.10.1040.10:FF:000017">
    <property type="entry name" value="2-dehydropantoate 2-reductase"/>
    <property type="match status" value="1"/>
</dbReference>
<evidence type="ECO:0000256" key="7">
    <source>
        <dbReference type="ARBA" id="ARBA00023002"/>
    </source>
</evidence>
<dbReference type="GO" id="GO:0005737">
    <property type="term" value="C:cytoplasm"/>
    <property type="evidence" value="ECO:0007669"/>
    <property type="project" value="TreeGrafter"/>
</dbReference>
<dbReference type="EC" id="1.1.1.169" evidence="3 10"/>
<dbReference type="InterPro" id="IPR013752">
    <property type="entry name" value="KPA_reductase"/>
</dbReference>
<dbReference type="InterPro" id="IPR050838">
    <property type="entry name" value="Ketopantoate_reductase"/>
</dbReference>
<gene>
    <name evidence="13" type="ORF">ABLV49_20045</name>
</gene>
<dbReference type="PANTHER" id="PTHR43765">
    <property type="entry name" value="2-DEHYDROPANTOATE 2-REDUCTASE-RELATED"/>
    <property type="match status" value="1"/>
</dbReference>
<dbReference type="InterPro" id="IPR003710">
    <property type="entry name" value="ApbA"/>
</dbReference>
<comment type="similarity">
    <text evidence="2 10">Belongs to the ketopantoate reductase family.</text>
</comment>
<evidence type="ECO:0000256" key="6">
    <source>
        <dbReference type="ARBA" id="ARBA00022857"/>
    </source>
</evidence>
<feature type="domain" description="Ketopantoate reductase N-terminal" evidence="11">
    <location>
        <begin position="18"/>
        <end position="163"/>
    </location>
</feature>
<evidence type="ECO:0000256" key="2">
    <source>
        <dbReference type="ARBA" id="ARBA00007870"/>
    </source>
</evidence>
<dbReference type="InterPro" id="IPR013332">
    <property type="entry name" value="KPR_N"/>
</dbReference>
<dbReference type="Gene3D" id="3.40.50.720">
    <property type="entry name" value="NAD(P)-binding Rossmann-like Domain"/>
    <property type="match status" value="1"/>
</dbReference>
<evidence type="ECO:0000256" key="4">
    <source>
        <dbReference type="ARBA" id="ARBA00019465"/>
    </source>
</evidence>
<name>A0AAU7LRD3_9BURK</name>
<evidence type="ECO:0000259" key="12">
    <source>
        <dbReference type="Pfam" id="PF08546"/>
    </source>
</evidence>
<proteinExistence type="inferred from homology"/>
<dbReference type="InterPro" id="IPR013328">
    <property type="entry name" value="6PGD_dom2"/>
</dbReference>
<evidence type="ECO:0000313" key="13">
    <source>
        <dbReference type="EMBL" id="XBP70130.1"/>
    </source>
</evidence>
<dbReference type="RefSeq" id="WP_349279253.1">
    <property type="nucleotide sequence ID" value="NZ_CBCSCU010000007.1"/>
</dbReference>
<dbReference type="InterPro" id="IPR036291">
    <property type="entry name" value="NAD(P)-bd_dom_sf"/>
</dbReference>
<evidence type="ECO:0000256" key="9">
    <source>
        <dbReference type="ARBA" id="ARBA00048793"/>
    </source>
</evidence>
<evidence type="ECO:0000256" key="3">
    <source>
        <dbReference type="ARBA" id="ARBA00013014"/>
    </source>
</evidence>
<dbReference type="GO" id="GO:0015940">
    <property type="term" value="P:pantothenate biosynthetic process"/>
    <property type="evidence" value="ECO:0007669"/>
    <property type="project" value="UniProtKB-KW"/>
</dbReference>
<dbReference type="Pfam" id="PF08546">
    <property type="entry name" value="ApbA_C"/>
    <property type="match status" value="1"/>
</dbReference>
<evidence type="ECO:0000256" key="5">
    <source>
        <dbReference type="ARBA" id="ARBA00022655"/>
    </source>
</evidence>
<comment type="pathway">
    <text evidence="1 10">Cofactor biosynthesis; (R)-pantothenate biosynthesis; (R)-pantoate from 3-methyl-2-oxobutanoate: step 2/2.</text>
</comment>
<keyword evidence="7 10" id="KW-0560">Oxidoreductase</keyword>
<keyword evidence="5 10" id="KW-0566">Pantothenate biosynthesis</keyword>
<dbReference type="InterPro" id="IPR008927">
    <property type="entry name" value="6-PGluconate_DH-like_C_sf"/>
</dbReference>
<dbReference type="GO" id="GO:0008677">
    <property type="term" value="F:2-dehydropantoate 2-reductase activity"/>
    <property type="evidence" value="ECO:0007669"/>
    <property type="project" value="UniProtKB-EC"/>
</dbReference>
<evidence type="ECO:0000259" key="11">
    <source>
        <dbReference type="Pfam" id="PF02558"/>
    </source>
</evidence>
<sequence>MASIPLDEARPANNSLKVAVMGAGAVGCYYGGMLARAGHEVVLIARPQHVEAIARDGLRLQTTAFDERVALAASTEPGVVQGAQLVLFCVKSLDTESAGALLRPHLAPGALVLSLQNGVDNADRLRSVLPRHTVAAAVVYVATEMAGPGHVRHHGRGELVIEPAHSTSLSSDAVAQALIAAGVPTEISGNVRGALWAKLILNCAYNAVSAITQLPYGKAVAGAGITDVMRDVVAECQAVASAEGVQVAGDVDAAIRKIAETMPGQLSSTAQDLARGKRSEIDYLNGLIVRRGAALGIATPANRVLWALVKLLEAKGT</sequence>
<dbReference type="NCBIfam" id="TIGR00745">
    <property type="entry name" value="apbA_panE"/>
    <property type="match status" value="1"/>
</dbReference>
<dbReference type="Pfam" id="PF02558">
    <property type="entry name" value="ApbA"/>
    <property type="match status" value="1"/>
</dbReference>
<keyword evidence="6 10" id="KW-0521">NADP</keyword>
<evidence type="ECO:0000256" key="8">
    <source>
        <dbReference type="ARBA" id="ARBA00032024"/>
    </source>
</evidence>
<comment type="function">
    <text evidence="10">Catalyzes the NADPH-dependent reduction of ketopantoate into pantoic acid.</text>
</comment>
<comment type="catalytic activity">
    <reaction evidence="9 10">
        <text>(R)-pantoate + NADP(+) = 2-dehydropantoate + NADPH + H(+)</text>
        <dbReference type="Rhea" id="RHEA:16233"/>
        <dbReference type="ChEBI" id="CHEBI:11561"/>
        <dbReference type="ChEBI" id="CHEBI:15378"/>
        <dbReference type="ChEBI" id="CHEBI:15980"/>
        <dbReference type="ChEBI" id="CHEBI:57783"/>
        <dbReference type="ChEBI" id="CHEBI:58349"/>
        <dbReference type="EC" id="1.1.1.169"/>
    </reaction>
</comment>
<dbReference type="SUPFAM" id="SSF48179">
    <property type="entry name" value="6-phosphogluconate dehydrogenase C-terminal domain-like"/>
    <property type="match status" value="1"/>
</dbReference>
<protein>
    <recommendedName>
        <fullName evidence="4 10">2-dehydropantoate 2-reductase</fullName>
        <ecNumber evidence="3 10">1.1.1.169</ecNumber>
    </recommendedName>
    <alternativeName>
        <fullName evidence="8 10">Ketopantoate reductase</fullName>
    </alternativeName>
</protein>
<dbReference type="SUPFAM" id="SSF51735">
    <property type="entry name" value="NAD(P)-binding Rossmann-fold domains"/>
    <property type="match status" value="1"/>
</dbReference>
<organism evidence="13">
    <name type="scientific">Polaromonas hydrogenivorans</name>
    <dbReference type="NCBI Taxonomy" id="335476"/>
    <lineage>
        <taxon>Bacteria</taxon>
        <taxon>Pseudomonadati</taxon>
        <taxon>Pseudomonadota</taxon>
        <taxon>Betaproteobacteria</taxon>
        <taxon>Burkholderiales</taxon>
        <taxon>Comamonadaceae</taxon>
        <taxon>Polaromonas</taxon>
    </lineage>
</organism>